<reference evidence="1" key="1">
    <citation type="submission" date="2020-05" db="EMBL/GenBank/DDBJ databases">
        <title>Large-scale comparative analyses of tick genomes elucidate their genetic diversity and vector capacities.</title>
        <authorList>
            <person name="Jia N."/>
            <person name="Wang J."/>
            <person name="Shi W."/>
            <person name="Du L."/>
            <person name="Sun Y."/>
            <person name="Zhan W."/>
            <person name="Jiang J."/>
            <person name="Wang Q."/>
            <person name="Zhang B."/>
            <person name="Ji P."/>
            <person name="Sakyi L.B."/>
            <person name="Cui X."/>
            <person name="Yuan T."/>
            <person name="Jiang B."/>
            <person name="Yang W."/>
            <person name="Lam T.T.-Y."/>
            <person name="Chang Q."/>
            <person name="Ding S."/>
            <person name="Wang X."/>
            <person name="Zhu J."/>
            <person name="Ruan X."/>
            <person name="Zhao L."/>
            <person name="Wei J."/>
            <person name="Que T."/>
            <person name="Du C."/>
            <person name="Cheng J."/>
            <person name="Dai P."/>
            <person name="Han X."/>
            <person name="Huang E."/>
            <person name="Gao Y."/>
            <person name="Liu J."/>
            <person name="Shao H."/>
            <person name="Ye R."/>
            <person name="Li L."/>
            <person name="Wei W."/>
            <person name="Wang X."/>
            <person name="Wang C."/>
            <person name="Yang T."/>
            <person name="Huo Q."/>
            <person name="Li W."/>
            <person name="Guo W."/>
            <person name="Chen H."/>
            <person name="Zhou L."/>
            <person name="Ni X."/>
            <person name="Tian J."/>
            <person name="Zhou Y."/>
            <person name="Sheng Y."/>
            <person name="Liu T."/>
            <person name="Pan Y."/>
            <person name="Xia L."/>
            <person name="Li J."/>
            <person name="Zhao F."/>
            <person name="Cao W."/>
        </authorList>
    </citation>
    <scope>NUCLEOTIDE SEQUENCE</scope>
    <source>
        <strain evidence="1">Dsil-2018</strain>
    </source>
</reference>
<comment type="caution">
    <text evidence="1">The sequence shown here is derived from an EMBL/GenBank/DDBJ whole genome shotgun (WGS) entry which is preliminary data.</text>
</comment>
<name>A0ACB8CQZ7_DERSI</name>
<evidence type="ECO:0000313" key="1">
    <source>
        <dbReference type="EMBL" id="KAH7949424.1"/>
    </source>
</evidence>
<organism evidence="1 2">
    <name type="scientific">Dermacentor silvarum</name>
    <name type="common">Tick</name>
    <dbReference type="NCBI Taxonomy" id="543639"/>
    <lineage>
        <taxon>Eukaryota</taxon>
        <taxon>Metazoa</taxon>
        <taxon>Ecdysozoa</taxon>
        <taxon>Arthropoda</taxon>
        <taxon>Chelicerata</taxon>
        <taxon>Arachnida</taxon>
        <taxon>Acari</taxon>
        <taxon>Parasitiformes</taxon>
        <taxon>Ixodida</taxon>
        <taxon>Ixodoidea</taxon>
        <taxon>Ixodidae</taxon>
        <taxon>Rhipicephalinae</taxon>
        <taxon>Dermacentor</taxon>
    </lineage>
</organism>
<keyword evidence="2" id="KW-1185">Reference proteome</keyword>
<proteinExistence type="predicted"/>
<gene>
    <name evidence="1" type="ORF">HPB49_009547</name>
</gene>
<dbReference type="Proteomes" id="UP000821865">
    <property type="component" value="Chromosome 5"/>
</dbReference>
<protein>
    <submittedName>
        <fullName evidence="1">Uncharacterized protein</fullName>
    </submittedName>
</protein>
<dbReference type="EMBL" id="CM023474">
    <property type="protein sequence ID" value="KAH7949424.1"/>
    <property type="molecule type" value="Genomic_DNA"/>
</dbReference>
<accession>A0ACB8CQZ7</accession>
<evidence type="ECO:0000313" key="2">
    <source>
        <dbReference type="Proteomes" id="UP000821865"/>
    </source>
</evidence>
<sequence>MTTKKCLEWFSRTWDPDTDEVRHLLVIDQAPIHKMKAVVDTEAPSLAGHSCDKRESENNKKELPPTKRRAREARKSTRAWKCGASSKANKPQKRSQERERGGISTRPTSSEVHYEQSSLPRSACFARRRARIAHREQGEKPREEENRKTRQKKRSDSVYVSVWTLSTTRGPRDHRGHRTAASHPSLPHCLCCLDSDRL</sequence>